<feature type="compositionally biased region" description="Basic and acidic residues" evidence="11">
    <location>
        <begin position="1"/>
        <end position="13"/>
    </location>
</feature>
<dbReference type="Gene3D" id="1.10.533.10">
    <property type="entry name" value="Death Domain, Fas"/>
    <property type="match status" value="1"/>
</dbReference>
<evidence type="ECO:0000256" key="6">
    <source>
        <dbReference type="ARBA" id="ARBA00022614"/>
    </source>
</evidence>
<feature type="compositionally biased region" description="Basic and acidic residues" evidence="11">
    <location>
        <begin position="31"/>
        <end position="40"/>
    </location>
</feature>
<evidence type="ECO:0000259" key="13">
    <source>
        <dbReference type="PROSITE" id="PS51830"/>
    </source>
</evidence>
<dbReference type="InterPro" id="IPR025307">
    <property type="entry name" value="FIIND_dom"/>
</dbReference>
<comment type="similarity">
    <text evidence="10">Belongs to the NOD1-NOD2 family.</text>
</comment>
<dbReference type="SMART" id="SM00368">
    <property type="entry name" value="LRR_RI"/>
    <property type="match status" value="13"/>
</dbReference>
<dbReference type="SUPFAM" id="SSF52047">
    <property type="entry name" value="RNI-like"/>
    <property type="match status" value="2"/>
</dbReference>
<evidence type="ECO:0000256" key="3">
    <source>
        <dbReference type="ARBA" id="ARBA00004193"/>
    </source>
</evidence>
<dbReference type="Gene3D" id="3.80.10.10">
    <property type="entry name" value="Ribonuclease Inhibitor"/>
    <property type="match status" value="3"/>
</dbReference>
<evidence type="ECO:0000256" key="9">
    <source>
        <dbReference type="ARBA" id="ARBA00023233"/>
    </source>
</evidence>
<evidence type="ECO:0000256" key="10">
    <source>
        <dbReference type="ARBA" id="ARBA00038296"/>
    </source>
</evidence>
<keyword evidence="4" id="KW-0963">Cytoplasm</keyword>
<feature type="domain" description="FIIND" evidence="13">
    <location>
        <begin position="632"/>
        <end position="760"/>
    </location>
</feature>
<dbReference type="Pfam" id="PF00619">
    <property type="entry name" value="CARD"/>
    <property type="match status" value="1"/>
</dbReference>
<dbReference type="InterPro" id="IPR011029">
    <property type="entry name" value="DEATH-like_dom_sf"/>
</dbReference>
<name>A0AAV1H9V4_XYRNO</name>
<evidence type="ECO:0000256" key="1">
    <source>
        <dbReference type="ARBA" id="ARBA00004110"/>
    </source>
</evidence>
<dbReference type="Pfam" id="PF13516">
    <property type="entry name" value="LRR_6"/>
    <property type="match status" value="5"/>
</dbReference>
<comment type="subcellular location">
    <subcellularLocation>
        <location evidence="2">Basolateral cell membrane</location>
    </subcellularLocation>
    <subcellularLocation>
        <location evidence="3">Cell membrane</location>
        <topology evidence="3">Lipid-anchor</topology>
    </subcellularLocation>
    <subcellularLocation>
        <location evidence="1">Inflammasome</location>
    </subcellularLocation>
</comment>
<feature type="region of interest" description="Disordered" evidence="11">
    <location>
        <begin position="79"/>
        <end position="162"/>
    </location>
</feature>
<dbReference type="GO" id="GO:0012501">
    <property type="term" value="P:programmed cell death"/>
    <property type="evidence" value="ECO:0007669"/>
    <property type="project" value="UniProtKB-KW"/>
</dbReference>
<feature type="region of interest" description="Disordered" evidence="11">
    <location>
        <begin position="1"/>
        <end position="67"/>
    </location>
</feature>
<dbReference type="SUPFAM" id="SSF47986">
    <property type="entry name" value="DEATH domain"/>
    <property type="match status" value="1"/>
</dbReference>
<evidence type="ECO:0000256" key="5">
    <source>
        <dbReference type="ARBA" id="ARBA00022590"/>
    </source>
</evidence>
<dbReference type="GO" id="GO:0061702">
    <property type="term" value="C:canonical inflammasome complex"/>
    <property type="evidence" value="ECO:0007669"/>
    <property type="project" value="UniProtKB-SubCell"/>
</dbReference>
<keyword evidence="7" id="KW-0378">Hydrolase</keyword>
<evidence type="ECO:0000313" key="14">
    <source>
        <dbReference type="EMBL" id="CAJ1081549.1"/>
    </source>
</evidence>
<dbReference type="CDD" id="cd00116">
    <property type="entry name" value="LRR_RI"/>
    <property type="match status" value="1"/>
</dbReference>
<evidence type="ECO:0000256" key="2">
    <source>
        <dbReference type="ARBA" id="ARBA00004187"/>
    </source>
</evidence>
<reference evidence="14" key="1">
    <citation type="submission" date="2023-08" db="EMBL/GenBank/DDBJ databases">
        <authorList>
            <person name="Alioto T."/>
            <person name="Alioto T."/>
            <person name="Gomez Garrido J."/>
        </authorList>
    </citation>
    <scope>NUCLEOTIDE SEQUENCE</scope>
</reference>
<dbReference type="EMBL" id="OY660883">
    <property type="protein sequence ID" value="CAJ1081549.1"/>
    <property type="molecule type" value="Genomic_DNA"/>
</dbReference>
<dbReference type="PROSITE" id="PS51830">
    <property type="entry name" value="FIIND"/>
    <property type="match status" value="1"/>
</dbReference>
<keyword evidence="8" id="KW-0677">Repeat</keyword>
<dbReference type="InterPro" id="IPR051261">
    <property type="entry name" value="NLR"/>
</dbReference>
<proteinExistence type="inferred from homology"/>
<dbReference type="GO" id="GO:0008233">
    <property type="term" value="F:peptidase activity"/>
    <property type="evidence" value="ECO:0007669"/>
    <property type="project" value="UniProtKB-KW"/>
</dbReference>
<evidence type="ECO:0000256" key="8">
    <source>
        <dbReference type="ARBA" id="ARBA00022737"/>
    </source>
</evidence>
<dbReference type="InterPro" id="IPR032675">
    <property type="entry name" value="LRR_dom_sf"/>
</dbReference>
<feature type="compositionally biased region" description="Basic and acidic residues" evidence="11">
    <location>
        <begin position="115"/>
        <end position="140"/>
    </location>
</feature>
<evidence type="ECO:0000256" key="4">
    <source>
        <dbReference type="ARBA" id="ARBA00022490"/>
    </source>
</evidence>
<accession>A0AAV1H9V4</accession>
<sequence>MSDFSDKGDRAETPESGFMSMRTDRSEEDPHEPGLSETGRRRAGSPAPSYTSMKTEEGSMISDVPDTKLTAIRWETESCYSSRFSTKSDWSKDEPQSSREPGPFHSEFQSRRQRTPSETKTNRSKDDPLNFRGEPRPSDTKRRRAGSPAPSYTSMKTDPSDTKLRDIGMSEIDCTALASTLNSSPIHLQLSYNELQESSLKLLSDFLEGPNCRLQTLRLSCCGLTGISCSSLVSALKSNPSHLKILDLSENNLQDSGVEVFCGFLERPECRLETLRLSGCSLSEDSCSSLVQAFKQNPSYLRELELSSNELQDSGLKLLSDFLESPDCRLETLRLISCSLLEVSCSSLASALKANPSYLRELELSSNELQDSGLKLLCDFLESPECRLETLKLRLCGLSEISCSSLASALKSNPSYLKELELSYNELQDSGVERLCGFLEGPDWRLETLRLSCCSLSEISCSSLALALKSTPSYLKELELSSNELQDSGVKLLCDFLESPNCKLETLRLNGCSLSEISCSSLALALESNPSRLKELQLSNNKLQGSEVKKMSDLVESPNCRLETLWVAGRLVEADPDKKALKSQYFLSLSEDCVVPQDVRDEEEKAPSLFTPEKTGSTYSKIWGFLKMLMSIRAQVLLFLRPSKRRYRVLDVFLLPRNIALTEVIEQQGDSEFIETSSHCLLYPDQRYSVICEPGGITQPEQAEFFQNHGPNFYPTFEVLLTSDSHEVTLTVQDQDQREVWKQHIYVPGPGEKTRQKTSRRPDTVEHMDPDQELRRIRAQFVTQVSDPVLNNLVDTLVEKEVLNLYETEFIQTNTRAEKARYLLDVVQRKGAAASSVLIDALREVDPFLSKHLNLM</sequence>
<evidence type="ECO:0000259" key="12">
    <source>
        <dbReference type="PROSITE" id="PS50209"/>
    </source>
</evidence>
<keyword evidence="9" id="KW-1271">Inflammasome</keyword>
<dbReference type="InterPro" id="IPR001611">
    <property type="entry name" value="Leu-rich_rpt"/>
</dbReference>
<keyword evidence="6" id="KW-0433">Leucine-rich repeat</keyword>
<protein>
    <submittedName>
        <fullName evidence="14">Protein NLRC3-like isoform X4</fullName>
    </submittedName>
</protein>
<dbReference type="Proteomes" id="UP001178508">
    <property type="component" value="Chromosome 20"/>
</dbReference>
<dbReference type="PANTHER" id="PTHR24106">
    <property type="entry name" value="NACHT, LRR AND CARD DOMAINS-CONTAINING"/>
    <property type="match status" value="1"/>
</dbReference>
<evidence type="ECO:0000256" key="11">
    <source>
        <dbReference type="SAM" id="MobiDB-lite"/>
    </source>
</evidence>
<dbReference type="SMART" id="SM00114">
    <property type="entry name" value="CARD"/>
    <property type="match status" value="1"/>
</dbReference>
<dbReference type="GO" id="GO:0016323">
    <property type="term" value="C:basolateral plasma membrane"/>
    <property type="evidence" value="ECO:0007669"/>
    <property type="project" value="UniProtKB-SubCell"/>
</dbReference>
<keyword evidence="7" id="KW-0645">Protease</keyword>
<dbReference type="Pfam" id="PF23679">
    <property type="entry name" value="UPA-FIIND"/>
    <property type="match status" value="1"/>
</dbReference>
<dbReference type="GO" id="GO:0006508">
    <property type="term" value="P:proteolysis"/>
    <property type="evidence" value="ECO:0007669"/>
    <property type="project" value="UniProtKB-KW"/>
</dbReference>
<feature type="compositionally biased region" description="Polar residues" evidence="11">
    <location>
        <begin position="79"/>
        <end position="88"/>
    </location>
</feature>
<keyword evidence="15" id="KW-1185">Reference proteome</keyword>
<evidence type="ECO:0000256" key="7">
    <source>
        <dbReference type="ARBA" id="ARBA00022670"/>
    </source>
</evidence>
<keyword evidence="5" id="KW-1210">Necrosis</keyword>
<organism evidence="14 15">
    <name type="scientific">Xyrichtys novacula</name>
    <name type="common">Pearly razorfish</name>
    <name type="synonym">Hemipteronotus novacula</name>
    <dbReference type="NCBI Taxonomy" id="13765"/>
    <lineage>
        <taxon>Eukaryota</taxon>
        <taxon>Metazoa</taxon>
        <taxon>Chordata</taxon>
        <taxon>Craniata</taxon>
        <taxon>Vertebrata</taxon>
        <taxon>Euteleostomi</taxon>
        <taxon>Actinopterygii</taxon>
        <taxon>Neopterygii</taxon>
        <taxon>Teleostei</taxon>
        <taxon>Neoteleostei</taxon>
        <taxon>Acanthomorphata</taxon>
        <taxon>Eupercaria</taxon>
        <taxon>Labriformes</taxon>
        <taxon>Labridae</taxon>
        <taxon>Xyrichtys</taxon>
    </lineage>
</organism>
<feature type="domain" description="CARD" evidence="12">
    <location>
        <begin position="766"/>
        <end position="856"/>
    </location>
</feature>
<dbReference type="PROSITE" id="PS50209">
    <property type="entry name" value="CARD"/>
    <property type="match status" value="1"/>
</dbReference>
<dbReference type="InterPro" id="IPR001315">
    <property type="entry name" value="CARD"/>
</dbReference>
<dbReference type="AlphaFoldDB" id="A0AAV1H9V4"/>
<gene>
    <name evidence="14" type="ORF">XNOV1_A005115</name>
</gene>
<evidence type="ECO:0000313" key="15">
    <source>
        <dbReference type="Proteomes" id="UP001178508"/>
    </source>
</evidence>
<dbReference type="GO" id="GO:0042981">
    <property type="term" value="P:regulation of apoptotic process"/>
    <property type="evidence" value="ECO:0007669"/>
    <property type="project" value="InterPro"/>
</dbReference>